<evidence type="ECO:0000313" key="3">
    <source>
        <dbReference type="Proteomes" id="UP000176339"/>
    </source>
</evidence>
<evidence type="ECO:0008006" key="4">
    <source>
        <dbReference type="Google" id="ProtNLM"/>
    </source>
</evidence>
<gene>
    <name evidence="2" type="ORF">A2846_01020</name>
</gene>
<dbReference type="Proteomes" id="UP000176339">
    <property type="component" value="Unassembled WGS sequence"/>
</dbReference>
<dbReference type="EMBL" id="MFEN01000010">
    <property type="protein sequence ID" value="OGE84471.1"/>
    <property type="molecule type" value="Genomic_DNA"/>
</dbReference>
<evidence type="ECO:0000313" key="2">
    <source>
        <dbReference type="EMBL" id="OGE84471.1"/>
    </source>
</evidence>
<protein>
    <recommendedName>
        <fullName evidence="4">Type II toxin-antitoxin system mRNA interferase toxin, RelE/StbE family</fullName>
    </recommendedName>
</protein>
<dbReference type="InterPro" id="IPR007712">
    <property type="entry name" value="RelE/ParE_toxin"/>
</dbReference>
<comment type="caution">
    <text evidence="2">The sequence shown here is derived from an EMBL/GenBank/DDBJ whole genome shotgun (WGS) entry which is preliminary data.</text>
</comment>
<name>A0A1F5P3L0_9BACT</name>
<dbReference type="Pfam" id="PF15738">
    <property type="entry name" value="YafQ_toxin"/>
    <property type="match status" value="1"/>
</dbReference>
<evidence type="ECO:0000256" key="1">
    <source>
        <dbReference type="ARBA" id="ARBA00022649"/>
    </source>
</evidence>
<reference evidence="2 3" key="1">
    <citation type="journal article" date="2016" name="Nat. Commun.">
        <title>Thousands of microbial genomes shed light on interconnected biogeochemical processes in an aquifer system.</title>
        <authorList>
            <person name="Anantharaman K."/>
            <person name="Brown C.T."/>
            <person name="Hug L.A."/>
            <person name="Sharon I."/>
            <person name="Castelle C.J."/>
            <person name="Probst A.J."/>
            <person name="Thomas B.C."/>
            <person name="Singh A."/>
            <person name="Wilkins M.J."/>
            <person name="Karaoz U."/>
            <person name="Brodie E.L."/>
            <person name="Williams K.H."/>
            <person name="Hubbard S.S."/>
            <person name="Banfield J.F."/>
        </authorList>
    </citation>
    <scope>NUCLEOTIDE SEQUENCE [LARGE SCALE GENOMIC DNA]</scope>
</reference>
<sequence>MRVRYHKDFEKKHKKHRSLQARIDERIILFMTNPFHPILNNHALTGKYQGYRSINITGDYRAVYELLDKNNALFVDIDTHSNLYK</sequence>
<proteinExistence type="predicted"/>
<keyword evidence="1" id="KW-1277">Toxin-antitoxin system</keyword>
<dbReference type="InterPro" id="IPR004386">
    <property type="entry name" value="Toxin_YafQ-like"/>
</dbReference>
<dbReference type="NCBIfam" id="TIGR02385">
    <property type="entry name" value="RelE_StbE"/>
    <property type="match status" value="1"/>
</dbReference>
<dbReference type="SUPFAM" id="SSF143011">
    <property type="entry name" value="RelE-like"/>
    <property type="match status" value="1"/>
</dbReference>
<dbReference type="InterPro" id="IPR035093">
    <property type="entry name" value="RelE/ParE_toxin_dom_sf"/>
</dbReference>
<dbReference type="AlphaFoldDB" id="A0A1F5P3L0"/>
<accession>A0A1F5P3L0</accession>
<dbReference type="Gene3D" id="3.30.2310.20">
    <property type="entry name" value="RelE-like"/>
    <property type="match status" value="1"/>
</dbReference>
<organism evidence="2 3">
    <name type="scientific">Candidatus Doudnabacteria bacterium RIFCSPHIGHO2_01_FULL_49_9</name>
    <dbReference type="NCBI Taxonomy" id="1817827"/>
    <lineage>
        <taxon>Bacteria</taxon>
        <taxon>Candidatus Doudnaibacteriota</taxon>
    </lineage>
</organism>